<dbReference type="Pfam" id="PF01149">
    <property type="entry name" value="Fapy_DNA_glyco"/>
    <property type="match status" value="1"/>
</dbReference>
<evidence type="ECO:0000256" key="14">
    <source>
        <dbReference type="SAM" id="MobiDB-lite"/>
    </source>
</evidence>
<evidence type="ECO:0000256" key="10">
    <source>
        <dbReference type="ARBA" id="ARBA00023239"/>
    </source>
</evidence>
<dbReference type="PROSITE" id="PS51066">
    <property type="entry name" value="ZF_FPG_2"/>
    <property type="match status" value="1"/>
</dbReference>
<dbReference type="InterPro" id="IPR000214">
    <property type="entry name" value="Znf_DNA_glyclase/AP_lyase"/>
</dbReference>
<organism evidence="17 18">
    <name type="scientific">Nocardioides kribbensis</name>
    <dbReference type="NCBI Taxonomy" id="305517"/>
    <lineage>
        <taxon>Bacteria</taxon>
        <taxon>Bacillati</taxon>
        <taxon>Actinomycetota</taxon>
        <taxon>Actinomycetes</taxon>
        <taxon>Propionibacteriales</taxon>
        <taxon>Nocardioidaceae</taxon>
        <taxon>Nocardioides</taxon>
    </lineage>
</organism>
<keyword evidence="6" id="KW-0378">Hydrolase</keyword>
<evidence type="ECO:0000256" key="12">
    <source>
        <dbReference type="ARBA" id="ARBA00023295"/>
    </source>
</evidence>
<evidence type="ECO:0000256" key="13">
    <source>
        <dbReference type="PROSITE-ProRule" id="PRU00391"/>
    </source>
</evidence>
<protein>
    <submittedName>
        <fullName evidence="17">DNA-formamidopyrimidine glycosylase family protein</fullName>
    </submittedName>
</protein>
<comment type="caution">
    <text evidence="17">The sequence shown here is derived from an EMBL/GenBank/DDBJ whole genome shotgun (WGS) entry which is preliminary data.</text>
</comment>
<name>A0ABV1NUW1_9ACTN</name>
<dbReference type="RefSeq" id="WP_349803776.1">
    <property type="nucleotide sequence ID" value="NZ_JBEGDP010000002.1"/>
</dbReference>
<keyword evidence="11" id="KW-0511">Multifunctional enzyme</keyword>
<dbReference type="PROSITE" id="PS51068">
    <property type="entry name" value="FPG_CAT"/>
    <property type="match status" value="1"/>
</dbReference>
<feature type="domain" description="Formamidopyrimidine-DNA glycosylase catalytic" evidence="16">
    <location>
        <begin position="2"/>
        <end position="149"/>
    </location>
</feature>
<sequence>MPELPEVESARAVIERSALERRIVSVDDTDSYECRPHAPGEIASALVGRRLTAARRRGKAMWCETSGAGRSRTPGPLLGIHLGMAGRILVSPARGDEAGQREADTGGDYVGSGPERPGDRGPQKPEWYRFTLEFDDGGSLRLFDKRRLGRVRLDPDLDALGPDAGEVGVADFRRLVGRGTAPLKARLLDQGTLAGIGNLLADEVLWQARLDPRRPAGELDHDELTELHAALRSGVRRALRLGGVHTGEVVAYRHAGGHCPRCGAEMQRATVGGRTTWWCPQEQD</sequence>
<evidence type="ECO:0000259" key="16">
    <source>
        <dbReference type="PROSITE" id="PS51068"/>
    </source>
</evidence>
<dbReference type="Pfam" id="PF06831">
    <property type="entry name" value="H2TH"/>
    <property type="match status" value="1"/>
</dbReference>
<reference evidence="17 18" key="1">
    <citation type="submission" date="2024-02" db="EMBL/GenBank/DDBJ databases">
        <title>Full genome sequence of Nocardioides kribbensis.</title>
        <authorList>
            <person name="Poletto B.L."/>
            <person name="Silva G."/>
            <person name="Galante D."/>
            <person name="Campos K.R."/>
            <person name="Santos M.B.N."/>
            <person name="Sacchi C.T."/>
        </authorList>
    </citation>
    <scope>NUCLEOTIDE SEQUENCE [LARGE SCALE GENOMIC DNA]</scope>
    <source>
        <strain evidence="17 18">O4R</strain>
    </source>
</reference>
<dbReference type="Gene3D" id="1.10.8.50">
    <property type="match status" value="1"/>
</dbReference>
<dbReference type="Proteomes" id="UP001482520">
    <property type="component" value="Unassembled WGS sequence"/>
</dbReference>
<keyword evidence="7" id="KW-0862">Zinc</keyword>
<keyword evidence="12" id="KW-0326">Glycosidase</keyword>
<dbReference type="SMART" id="SM00898">
    <property type="entry name" value="Fapy_DNA_glyco"/>
    <property type="match status" value="1"/>
</dbReference>
<keyword evidence="5 13" id="KW-0863">Zinc-finger</keyword>
<dbReference type="PANTHER" id="PTHR22993:SF9">
    <property type="entry name" value="FORMAMIDOPYRIMIDINE-DNA GLYCOSYLASE"/>
    <property type="match status" value="1"/>
</dbReference>
<dbReference type="SUPFAM" id="SSF46946">
    <property type="entry name" value="S13-like H2TH domain"/>
    <property type="match status" value="1"/>
</dbReference>
<comment type="similarity">
    <text evidence="2">Belongs to the FPG family.</text>
</comment>
<dbReference type="Gene3D" id="3.20.190.10">
    <property type="entry name" value="MutM-like, N-terminal"/>
    <property type="match status" value="1"/>
</dbReference>
<feature type="compositionally biased region" description="Basic and acidic residues" evidence="14">
    <location>
        <begin position="116"/>
        <end position="125"/>
    </location>
</feature>
<evidence type="ECO:0000256" key="1">
    <source>
        <dbReference type="ARBA" id="ARBA00001668"/>
    </source>
</evidence>
<dbReference type="SMART" id="SM01232">
    <property type="entry name" value="H2TH"/>
    <property type="match status" value="1"/>
</dbReference>
<dbReference type="SUPFAM" id="SSF81624">
    <property type="entry name" value="N-terminal domain of MutM-like DNA repair proteins"/>
    <property type="match status" value="1"/>
</dbReference>
<evidence type="ECO:0000313" key="17">
    <source>
        <dbReference type="EMBL" id="MEQ7846283.1"/>
    </source>
</evidence>
<keyword evidence="4" id="KW-0227">DNA damage</keyword>
<feature type="compositionally biased region" description="Basic and acidic residues" evidence="14">
    <location>
        <begin position="94"/>
        <end position="104"/>
    </location>
</feature>
<dbReference type="InterPro" id="IPR012319">
    <property type="entry name" value="FPG_cat"/>
</dbReference>
<evidence type="ECO:0000256" key="4">
    <source>
        <dbReference type="ARBA" id="ARBA00022763"/>
    </source>
</evidence>
<evidence type="ECO:0000256" key="9">
    <source>
        <dbReference type="ARBA" id="ARBA00023204"/>
    </source>
</evidence>
<evidence type="ECO:0000259" key="15">
    <source>
        <dbReference type="PROSITE" id="PS51066"/>
    </source>
</evidence>
<evidence type="ECO:0000313" key="18">
    <source>
        <dbReference type="Proteomes" id="UP001482520"/>
    </source>
</evidence>
<accession>A0ABV1NUW1</accession>
<keyword evidence="8" id="KW-0238">DNA-binding</keyword>
<dbReference type="InterPro" id="IPR010979">
    <property type="entry name" value="Ribosomal_uS13-like_H2TH"/>
</dbReference>
<dbReference type="PANTHER" id="PTHR22993">
    <property type="entry name" value="FORMAMIDOPYRIMIDINE-DNA GLYCOSYLASE"/>
    <property type="match status" value="1"/>
</dbReference>
<keyword evidence="10" id="KW-0456">Lyase</keyword>
<feature type="region of interest" description="Disordered" evidence="14">
    <location>
        <begin position="93"/>
        <end position="125"/>
    </location>
</feature>
<proteinExistence type="inferred from homology"/>
<dbReference type="EMBL" id="JBEGDP010000002">
    <property type="protein sequence ID" value="MEQ7846283.1"/>
    <property type="molecule type" value="Genomic_DNA"/>
</dbReference>
<keyword evidence="3" id="KW-0479">Metal-binding</keyword>
<evidence type="ECO:0000256" key="7">
    <source>
        <dbReference type="ARBA" id="ARBA00022833"/>
    </source>
</evidence>
<keyword evidence="9" id="KW-0234">DNA repair</keyword>
<dbReference type="InterPro" id="IPR035937">
    <property type="entry name" value="FPG_N"/>
</dbReference>
<keyword evidence="18" id="KW-1185">Reference proteome</keyword>
<evidence type="ECO:0000256" key="8">
    <source>
        <dbReference type="ARBA" id="ARBA00023125"/>
    </source>
</evidence>
<evidence type="ECO:0000256" key="2">
    <source>
        <dbReference type="ARBA" id="ARBA00009409"/>
    </source>
</evidence>
<evidence type="ECO:0000256" key="3">
    <source>
        <dbReference type="ARBA" id="ARBA00022723"/>
    </source>
</evidence>
<dbReference type="InterPro" id="IPR015886">
    <property type="entry name" value="H2TH_FPG"/>
</dbReference>
<gene>
    <name evidence="17" type="ORF">V6R90_03265</name>
</gene>
<comment type="catalytic activity">
    <reaction evidence="1">
        <text>Hydrolysis of DNA containing ring-opened 7-methylguanine residues, releasing 2,6-diamino-4-hydroxy-5-(N-methyl)formamidopyrimidine.</text>
        <dbReference type="EC" id="3.2.2.23"/>
    </reaction>
</comment>
<dbReference type="SUPFAM" id="SSF57716">
    <property type="entry name" value="Glucocorticoid receptor-like (DNA-binding domain)"/>
    <property type="match status" value="1"/>
</dbReference>
<evidence type="ECO:0000256" key="6">
    <source>
        <dbReference type="ARBA" id="ARBA00022801"/>
    </source>
</evidence>
<evidence type="ECO:0000256" key="11">
    <source>
        <dbReference type="ARBA" id="ARBA00023268"/>
    </source>
</evidence>
<evidence type="ECO:0000256" key="5">
    <source>
        <dbReference type="ARBA" id="ARBA00022771"/>
    </source>
</evidence>
<feature type="domain" description="FPG-type" evidence="15">
    <location>
        <begin position="250"/>
        <end position="284"/>
    </location>
</feature>